<keyword evidence="3" id="KW-1185">Reference proteome</keyword>
<gene>
    <name evidence="2" type="ORF">WH95_19570</name>
</gene>
<evidence type="ECO:0000313" key="3">
    <source>
        <dbReference type="Proteomes" id="UP000034491"/>
    </source>
</evidence>
<organism evidence="2 3">
    <name type="scientific">Kiloniella litopenaei</name>
    <dbReference type="NCBI Taxonomy" id="1549748"/>
    <lineage>
        <taxon>Bacteria</taxon>
        <taxon>Pseudomonadati</taxon>
        <taxon>Pseudomonadota</taxon>
        <taxon>Alphaproteobacteria</taxon>
        <taxon>Rhodospirillales</taxon>
        <taxon>Kiloniellaceae</taxon>
        <taxon>Kiloniella</taxon>
    </lineage>
</organism>
<dbReference type="OrthoDB" id="6630869at2"/>
<keyword evidence="1" id="KW-0812">Transmembrane</keyword>
<feature type="transmembrane region" description="Helical" evidence="1">
    <location>
        <begin position="35"/>
        <end position="56"/>
    </location>
</feature>
<sequence length="249" mass="28099">MSTEDNVYVNHAVQAELKKSRSQTELVRAQVSNRWLTVVAVLSLLIAVFSMYFAYVSNERFANNVRIAWVKLAPDGSHTMEFLEDGGASNRWFDATVTTSLMNFTEARFSKKRATIEGDFGFAQYYYSPQMLTQFMTDFNAPQVAAELLDCHACNEVEIKVRALDHSDYIAPTDKSETVYRSTMYVTETIRTPSGGLVSRENKLIHITWKQFDISEVTSNPEMLRANPVGVQILDHSVRKDLTNAGGQS</sequence>
<dbReference type="STRING" id="1549748.WH95_19570"/>
<evidence type="ECO:0000313" key="2">
    <source>
        <dbReference type="EMBL" id="KKJ75220.1"/>
    </source>
</evidence>
<dbReference type="AlphaFoldDB" id="A0A0M2R5G8"/>
<comment type="caution">
    <text evidence="2">The sequence shown here is derived from an EMBL/GenBank/DDBJ whole genome shotgun (WGS) entry which is preliminary data.</text>
</comment>
<reference evidence="2 3" key="1">
    <citation type="submission" date="2015-03" db="EMBL/GenBank/DDBJ databases">
        <title>Genome sequence of Kiloniella sp. P1-1, isolated from the gut microflora of Pacific white shrimp, Penaeus vannamei.</title>
        <authorList>
            <person name="Shao Z."/>
            <person name="Wang L."/>
            <person name="Li X."/>
        </authorList>
    </citation>
    <scope>NUCLEOTIDE SEQUENCE [LARGE SCALE GENOMIC DNA]</scope>
    <source>
        <strain evidence="2 3">P1-1</strain>
    </source>
</reference>
<dbReference type="EMBL" id="LANI01000037">
    <property type="protein sequence ID" value="KKJ75220.1"/>
    <property type="molecule type" value="Genomic_DNA"/>
</dbReference>
<evidence type="ECO:0008006" key="4">
    <source>
        <dbReference type="Google" id="ProtNLM"/>
    </source>
</evidence>
<protein>
    <recommendedName>
        <fullName evidence="4">Bacterial virulence protein VirB8 domain-containing protein</fullName>
    </recommendedName>
</protein>
<keyword evidence="1" id="KW-0472">Membrane</keyword>
<name>A0A0M2R5G8_9PROT</name>
<evidence type="ECO:0000256" key="1">
    <source>
        <dbReference type="SAM" id="Phobius"/>
    </source>
</evidence>
<keyword evidence="1" id="KW-1133">Transmembrane helix</keyword>
<dbReference type="RefSeq" id="WP_046510103.1">
    <property type="nucleotide sequence ID" value="NZ_LANI01000037.1"/>
</dbReference>
<accession>A0A0M2R5G8</accession>
<dbReference type="SUPFAM" id="SSF54427">
    <property type="entry name" value="NTF2-like"/>
    <property type="match status" value="1"/>
</dbReference>
<dbReference type="Proteomes" id="UP000034491">
    <property type="component" value="Unassembled WGS sequence"/>
</dbReference>
<dbReference type="InterPro" id="IPR032710">
    <property type="entry name" value="NTF2-like_dom_sf"/>
</dbReference>
<proteinExistence type="predicted"/>